<keyword evidence="2" id="KW-1185">Reference proteome</keyword>
<protein>
    <submittedName>
        <fullName evidence="1">Uncharacterized protein</fullName>
    </submittedName>
</protein>
<dbReference type="Proteomes" id="UP000235145">
    <property type="component" value="Unassembled WGS sequence"/>
</dbReference>
<name>A0A9R1VRW6_LACSA</name>
<evidence type="ECO:0000313" key="2">
    <source>
        <dbReference type="Proteomes" id="UP000235145"/>
    </source>
</evidence>
<comment type="caution">
    <text evidence="1">The sequence shown here is derived from an EMBL/GenBank/DDBJ whole genome shotgun (WGS) entry which is preliminary data.</text>
</comment>
<sequence length="376" mass="43842">MKSIMMDIMEWEEDSDEYIRKNLPYELVCTCSNCLLVIRIQPTVTNCEPVKYSDGQQHVNEEEVVGEAFEDSVLQKLQKENKKDVSIEELLMNGKWIVDDNLEYSGHTRHMGDFNYPRLAYFVAATSGSNKVQCQKVLEELDVKLMEERNMKPLEYKGKMQLYLKMQQALEIEKQRQINSIVRQRANDSPGLNKDDPNKQWYYETIEDIIAIGSNDDFRKIPKKRYDTENTDFNQLDFLINHMLFTSSQFQITEKFNDKEEFKRLKIRFHGVLGKNEEEVWSVVKIVKILSAVGLSKLIETNKDDFVISFEHIKSFLDNYFDSLSVTNIELAIAINKTSKVPQYLLKGKLNINEFEDGEIIHQPFGVVFLGKNKKG</sequence>
<reference evidence="1 2" key="1">
    <citation type="journal article" date="2017" name="Nat. Commun.">
        <title>Genome assembly with in vitro proximity ligation data and whole-genome triplication in lettuce.</title>
        <authorList>
            <person name="Reyes-Chin-Wo S."/>
            <person name="Wang Z."/>
            <person name="Yang X."/>
            <person name="Kozik A."/>
            <person name="Arikit S."/>
            <person name="Song C."/>
            <person name="Xia L."/>
            <person name="Froenicke L."/>
            <person name="Lavelle D.O."/>
            <person name="Truco M.J."/>
            <person name="Xia R."/>
            <person name="Zhu S."/>
            <person name="Xu C."/>
            <person name="Xu H."/>
            <person name="Xu X."/>
            <person name="Cox K."/>
            <person name="Korf I."/>
            <person name="Meyers B.C."/>
            <person name="Michelmore R.W."/>
        </authorList>
    </citation>
    <scope>NUCLEOTIDE SEQUENCE [LARGE SCALE GENOMIC DNA]</scope>
    <source>
        <strain evidence="2">cv. Salinas</strain>
        <tissue evidence="1">Seedlings</tissue>
    </source>
</reference>
<evidence type="ECO:0000313" key="1">
    <source>
        <dbReference type="EMBL" id="KAJ0209817.1"/>
    </source>
</evidence>
<dbReference type="AlphaFoldDB" id="A0A9R1VRW6"/>
<accession>A0A9R1VRW6</accession>
<organism evidence="1 2">
    <name type="scientific">Lactuca sativa</name>
    <name type="common">Garden lettuce</name>
    <dbReference type="NCBI Taxonomy" id="4236"/>
    <lineage>
        <taxon>Eukaryota</taxon>
        <taxon>Viridiplantae</taxon>
        <taxon>Streptophyta</taxon>
        <taxon>Embryophyta</taxon>
        <taxon>Tracheophyta</taxon>
        <taxon>Spermatophyta</taxon>
        <taxon>Magnoliopsida</taxon>
        <taxon>eudicotyledons</taxon>
        <taxon>Gunneridae</taxon>
        <taxon>Pentapetalae</taxon>
        <taxon>asterids</taxon>
        <taxon>campanulids</taxon>
        <taxon>Asterales</taxon>
        <taxon>Asteraceae</taxon>
        <taxon>Cichorioideae</taxon>
        <taxon>Cichorieae</taxon>
        <taxon>Lactucinae</taxon>
        <taxon>Lactuca</taxon>
    </lineage>
</organism>
<proteinExistence type="predicted"/>
<gene>
    <name evidence="1" type="ORF">LSAT_V11C400195700</name>
</gene>
<dbReference type="EMBL" id="NBSK02000004">
    <property type="protein sequence ID" value="KAJ0209817.1"/>
    <property type="molecule type" value="Genomic_DNA"/>
</dbReference>